<dbReference type="AlphaFoldDB" id="A0A318EK99"/>
<evidence type="ECO:0000313" key="3">
    <source>
        <dbReference type="Proteomes" id="UP000248330"/>
    </source>
</evidence>
<feature type="transmembrane region" description="Helical" evidence="1">
    <location>
        <begin position="91"/>
        <end position="110"/>
    </location>
</feature>
<keyword evidence="1" id="KW-0812">Transmembrane</keyword>
<dbReference type="RefSeq" id="WP_110264597.1">
    <property type="nucleotide sequence ID" value="NZ_CAWNXA010000003.1"/>
</dbReference>
<dbReference type="OrthoDB" id="8591832at2"/>
<dbReference type="Pfam" id="PF11911">
    <property type="entry name" value="DUF3429"/>
    <property type="match status" value="1"/>
</dbReference>
<dbReference type="Proteomes" id="UP000248330">
    <property type="component" value="Unassembled WGS sequence"/>
</dbReference>
<dbReference type="PANTHER" id="PTHR15887:SF1">
    <property type="entry name" value="TRANSMEMBRANE PROTEIN 69"/>
    <property type="match status" value="1"/>
</dbReference>
<sequence>MKLPRLVSLLGYAGLIPFLVGPAWLSLSPATAPHWLDHAWFVWVGMIASFMAGTFWGFALPASEGPAGILGLLVSMALMLAAWTAMSLPLVPALVGLIVVFLLLLVADFWRERTLGAVDGYFALRIALTVGACLAIGWRLAI</sequence>
<gene>
    <name evidence="2" type="ORF">C8D93_103255</name>
</gene>
<protein>
    <submittedName>
        <fullName evidence="2">Uncharacterized protein DUF3429</fullName>
    </submittedName>
</protein>
<feature type="transmembrane region" description="Helical" evidence="1">
    <location>
        <begin position="122"/>
        <end position="141"/>
    </location>
</feature>
<proteinExistence type="predicted"/>
<evidence type="ECO:0000313" key="2">
    <source>
        <dbReference type="EMBL" id="PXV69680.1"/>
    </source>
</evidence>
<reference evidence="2 3" key="1">
    <citation type="submission" date="2018-04" db="EMBL/GenBank/DDBJ databases">
        <title>Genomic Encyclopedia of Type Strains, Phase IV (KMG-IV): sequencing the most valuable type-strain genomes for metagenomic binning, comparative biology and taxonomic classification.</title>
        <authorList>
            <person name="Goeker M."/>
        </authorList>
    </citation>
    <scope>NUCLEOTIDE SEQUENCE [LARGE SCALE GENOMIC DNA]</scope>
    <source>
        <strain evidence="2 3">DSM 104150</strain>
    </source>
</reference>
<keyword evidence="1" id="KW-0472">Membrane</keyword>
<organism evidence="2 3">
    <name type="scientific">Sinimarinibacterium flocculans</name>
    <dbReference type="NCBI Taxonomy" id="985250"/>
    <lineage>
        <taxon>Bacteria</taxon>
        <taxon>Pseudomonadati</taxon>
        <taxon>Pseudomonadota</taxon>
        <taxon>Gammaproteobacteria</taxon>
        <taxon>Nevskiales</taxon>
        <taxon>Nevskiaceae</taxon>
        <taxon>Sinimarinibacterium</taxon>
    </lineage>
</organism>
<keyword evidence="3" id="KW-1185">Reference proteome</keyword>
<name>A0A318EK99_9GAMM</name>
<dbReference type="InterPro" id="IPR021836">
    <property type="entry name" value="DUF3429"/>
</dbReference>
<comment type="caution">
    <text evidence="2">The sequence shown here is derived from an EMBL/GenBank/DDBJ whole genome shotgun (WGS) entry which is preliminary data.</text>
</comment>
<feature type="transmembrane region" description="Helical" evidence="1">
    <location>
        <begin position="67"/>
        <end position="85"/>
    </location>
</feature>
<dbReference type="PANTHER" id="PTHR15887">
    <property type="entry name" value="TRANSMEMBRANE PROTEIN 69"/>
    <property type="match status" value="1"/>
</dbReference>
<accession>A0A318EK99</accession>
<dbReference type="EMBL" id="QICN01000003">
    <property type="protein sequence ID" value="PXV69680.1"/>
    <property type="molecule type" value="Genomic_DNA"/>
</dbReference>
<evidence type="ECO:0000256" key="1">
    <source>
        <dbReference type="SAM" id="Phobius"/>
    </source>
</evidence>
<feature type="transmembrane region" description="Helical" evidence="1">
    <location>
        <begin position="7"/>
        <end position="27"/>
    </location>
</feature>
<feature type="transmembrane region" description="Helical" evidence="1">
    <location>
        <begin position="39"/>
        <end position="60"/>
    </location>
</feature>
<keyword evidence="1" id="KW-1133">Transmembrane helix</keyword>